<evidence type="ECO:0000313" key="1">
    <source>
        <dbReference type="EMBL" id="KAG2219645.1"/>
    </source>
</evidence>
<reference evidence="1 2" key="1">
    <citation type="submission" date="2020-12" db="EMBL/GenBank/DDBJ databases">
        <title>Metabolic potential, ecology and presence of endohyphal bacteria is reflected in genomic diversity of Mucoromycotina.</title>
        <authorList>
            <person name="Muszewska A."/>
            <person name="Okrasinska A."/>
            <person name="Steczkiewicz K."/>
            <person name="Drgas O."/>
            <person name="Orlowska M."/>
            <person name="Perlinska-Lenart U."/>
            <person name="Aleksandrzak-Piekarczyk T."/>
            <person name="Szatraj K."/>
            <person name="Zielenkiewicz U."/>
            <person name="Pilsyk S."/>
            <person name="Malc E."/>
            <person name="Mieczkowski P."/>
            <person name="Kruszewska J.S."/>
            <person name="Biernat P."/>
            <person name="Pawlowska J."/>
        </authorList>
    </citation>
    <scope>NUCLEOTIDE SEQUENCE [LARGE SCALE GENOMIC DNA]</scope>
    <source>
        <strain evidence="1 2">CBS 142.35</strain>
    </source>
</reference>
<dbReference type="Proteomes" id="UP000646827">
    <property type="component" value="Unassembled WGS sequence"/>
</dbReference>
<sequence>MDPTIINVFNQIAQQVVAMVGSLVEAKVEVVLAPPTKRPNQQETLAEKFALFKKNIVLKSKEGQGFNLESGVPELMALSDVMLLKPSQFTKHTRSHFGDSVLSKWYKSTVESLLENGEGAGTSIAKDIEGASASNITEDLGDIVYDLMKGRSIKTRQAVQRLVEISRNKENAEAQVLIGLSNLIQKLPRKKLLDNTTVGGNRALEWAIRPNAVCSVF</sequence>
<name>A0A8H7RZT2_9FUNG</name>
<keyword evidence="2" id="KW-1185">Reference proteome</keyword>
<proteinExistence type="predicted"/>
<comment type="caution">
    <text evidence="1">The sequence shown here is derived from an EMBL/GenBank/DDBJ whole genome shotgun (WGS) entry which is preliminary data.</text>
</comment>
<dbReference type="AlphaFoldDB" id="A0A8H7RZT2"/>
<dbReference type="EMBL" id="JAEPRB010000170">
    <property type="protein sequence ID" value="KAG2219645.1"/>
    <property type="molecule type" value="Genomic_DNA"/>
</dbReference>
<gene>
    <name evidence="1" type="ORF">INT45_012346</name>
</gene>
<dbReference type="OrthoDB" id="2277921at2759"/>
<organism evidence="1 2">
    <name type="scientific">Circinella minor</name>
    <dbReference type="NCBI Taxonomy" id="1195481"/>
    <lineage>
        <taxon>Eukaryota</taxon>
        <taxon>Fungi</taxon>
        <taxon>Fungi incertae sedis</taxon>
        <taxon>Mucoromycota</taxon>
        <taxon>Mucoromycotina</taxon>
        <taxon>Mucoromycetes</taxon>
        <taxon>Mucorales</taxon>
        <taxon>Lichtheimiaceae</taxon>
        <taxon>Circinella</taxon>
    </lineage>
</organism>
<evidence type="ECO:0000313" key="2">
    <source>
        <dbReference type="Proteomes" id="UP000646827"/>
    </source>
</evidence>
<accession>A0A8H7RZT2</accession>
<protein>
    <submittedName>
        <fullName evidence="1">Uncharacterized protein</fullName>
    </submittedName>
</protein>